<proteinExistence type="inferred from homology"/>
<evidence type="ECO:0000256" key="3">
    <source>
        <dbReference type="RuleBase" id="RU000363"/>
    </source>
</evidence>
<comment type="similarity">
    <text evidence="1 3">Belongs to the short-chain dehydrogenases/reductases (SDR) family.</text>
</comment>
<evidence type="ECO:0000313" key="5">
    <source>
        <dbReference type="EMBL" id="MFC5177919.1"/>
    </source>
</evidence>
<dbReference type="SUPFAM" id="SSF51735">
    <property type="entry name" value="NAD(P)-binding Rossmann-fold domains"/>
    <property type="match status" value="1"/>
</dbReference>
<evidence type="ECO:0000256" key="2">
    <source>
        <dbReference type="ARBA" id="ARBA00023002"/>
    </source>
</evidence>
<keyword evidence="6" id="KW-1185">Reference proteome</keyword>
<dbReference type="Gene3D" id="3.40.50.720">
    <property type="entry name" value="NAD(P)-binding Rossmann-like Domain"/>
    <property type="match status" value="1"/>
</dbReference>
<evidence type="ECO:0000313" key="6">
    <source>
        <dbReference type="Proteomes" id="UP001596087"/>
    </source>
</evidence>
<dbReference type="NCBIfam" id="NF004826">
    <property type="entry name" value="PRK06182.1"/>
    <property type="match status" value="1"/>
</dbReference>
<dbReference type="PANTHER" id="PTHR44169">
    <property type="entry name" value="NADPH-DEPENDENT 1-ACYLDIHYDROXYACETONE PHOSPHATE REDUCTASE"/>
    <property type="match status" value="1"/>
</dbReference>
<dbReference type="Proteomes" id="UP001596087">
    <property type="component" value="Unassembled WGS sequence"/>
</dbReference>
<accession>A0ABW0BKU4</accession>
<dbReference type="InterPro" id="IPR036291">
    <property type="entry name" value="NAD(P)-bd_dom_sf"/>
</dbReference>
<name>A0ABW0BKU4_9ACTN</name>
<dbReference type="RefSeq" id="WP_378591368.1">
    <property type="nucleotide sequence ID" value="NZ_JBHSKD010000018.1"/>
</dbReference>
<feature type="compositionally biased region" description="Pro residues" evidence="4">
    <location>
        <begin position="1"/>
        <end position="11"/>
    </location>
</feature>
<dbReference type="Pfam" id="PF00106">
    <property type="entry name" value="adh_short"/>
    <property type="match status" value="1"/>
</dbReference>
<dbReference type="CDD" id="cd05374">
    <property type="entry name" value="17beta-HSD-like_SDR_c"/>
    <property type="match status" value="1"/>
</dbReference>
<sequence length="284" mass="30716">MSSPRTSPPSSAPTALVTGASSGIGEETARRLRAAGFEVYAAARRVERMAGLEADGIHVHRMDVTDEESMSAGVQRILDEQGRIDVLVNNAGYGSYGAVEDVPIDEARRQFEVNLFGLARLVQLVLPTMREQRSGRIVNISSIGAVYYEPFGAWYHATKFALDGFSDSLRVELAPFGVQVVLVHPAGVVTEWNTIARESLVERSAGGVYAASARNAARVMASVDNPRASSGPDVVAKKIVKAATARRPHSRYAVGKGARTIMTSRRVLPDRAMDAVLSRMYLRD</sequence>
<organism evidence="5 6">
    <name type="scientific">Nocardioides taihuensis</name>
    <dbReference type="NCBI Taxonomy" id="1835606"/>
    <lineage>
        <taxon>Bacteria</taxon>
        <taxon>Bacillati</taxon>
        <taxon>Actinomycetota</taxon>
        <taxon>Actinomycetes</taxon>
        <taxon>Propionibacteriales</taxon>
        <taxon>Nocardioidaceae</taxon>
        <taxon>Nocardioides</taxon>
    </lineage>
</organism>
<dbReference type="PANTHER" id="PTHR44169:SF6">
    <property type="entry name" value="NADPH-DEPENDENT 1-ACYLDIHYDROXYACETONE PHOSPHATE REDUCTASE"/>
    <property type="match status" value="1"/>
</dbReference>
<feature type="region of interest" description="Disordered" evidence="4">
    <location>
        <begin position="1"/>
        <end position="23"/>
    </location>
</feature>
<comment type="caution">
    <text evidence="5">The sequence shown here is derived from an EMBL/GenBank/DDBJ whole genome shotgun (WGS) entry which is preliminary data.</text>
</comment>
<evidence type="ECO:0000256" key="1">
    <source>
        <dbReference type="ARBA" id="ARBA00006484"/>
    </source>
</evidence>
<protein>
    <submittedName>
        <fullName evidence="5">Oxidoreductase</fullName>
    </submittedName>
</protein>
<dbReference type="InterPro" id="IPR002347">
    <property type="entry name" value="SDR_fam"/>
</dbReference>
<reference evidence="6" key="1">
    <citation type="journal article" date="2019" name="Int. J. Syst. Evol. Microbiol.">
        <title>The Global Catalogue of Microorganisms (GCM) 10K type strain sequencing project: providing services to taxonomists for standard genome sequencing and annotation.</title>
        <authorList>
            <consortium name="The Broad Institute Genomics Platform"/>
            <consortium name="The Broad Institute Genome Sequencing Center for Infectious Disease"/>
            <person name="Wu L."/>
            <person name="Ma J."/>
        </authorList>
    </citation>
    <scope>NUCLEOTIDE SEQUENCE [LARGE SCALE GENOMIC DNA]</scope>
    <source>
        <strain evidence="6">DFY41</strain>
    </source>
</reference>
<dbReference type="PRINTS" id="PR00081">
    <property type="entry name" value="GDHRDH"/>
</dbReference>
<dbReference type="EMBL" id="JBHSKD010000018">
    <property type="protein sequence ID" value="MFC5177919.1"/>
    <property type="molecule type" value="Genomic_DNA"/>
</dbReference>
<keyword evidence="2" id="KW-0560">Oxidoreductase</keyword>
<dbReference type="PRINTS" id="PR00080">
    <property type="entry name" value="SDRFAMILY"/>
</dbReference>
<evidence type="ECO:0000256" key="4">
    <source>
        <dbReference type="SAM" id="MobiDB-lite"/>
    </source>
</evidence>
<gene>
    <name evidence="5" type="ORF">ACFPGP_14645</name>
</gene>